<organism evidence="2 3">
    <name type="scientific">Bradyrhizobium macuxiense</name>
    <dbReference type="NCBI Taxonomy" id="1755647"/>
    <lineage>
        <taxon>Bacteria</taxon>
        <taxon>Pseudomonadati</taxon>
        <taxon>Pseudomonadota</taxon>
        <taxon>Alphaproteobacteria</taxon>
        <taxon>Hyphomicrobiales</taxon>
        <taxon>Nitrobacteraceae</taxon>
        <taxon>Bradyrhizobium</taxon>
    </lineage>
</organism>
<proteinExistence type="predicted"/>
<name>A0A560LBV1_9BRAD</name>
<dbReference type="Proteomes" id="UP000321304">
    <property type="component" value="Unassembled WGS sequence"/>
</dbReference>
<evidence type="ECO:0000313" key="3">
    <source>
        <dbReference type="Proteomes" id="UP000321304"/>
    </source>
</evidence>
<dbReference type="EMBL" id="VITY01000011">
    <property type="protein sequence ID" value="TWB93003.1"/>
    <property type="molecule type" value="Genomic_DNA"/>
</dbReference>
<reference evidence="2 3" key="1">
    <citation type="submission" date="2019-06" db="EMBL/GenBank/DDBJ databases">
        <title>Genomic Encyclopedia of Type Strains, Phase IV (KMG-V): Genome sequencing to study the core and pangenomes of soil and plant-associated prokaryotes.</title>
        <authorList>
            <person name="Whitman W."/>
        </authorList>
    </citation>
    <scope>NUCLEOTIDE SEQUENCE [LARGE SCALE GENOMIC DNA]</scope>
    <source>
        <strain evidence="2 3">BR 10355</strain>
    </source>
</reference>
<comment type="caution">
    <text evidence="2">The sequence shown here is derived from an EMBL/GenBank/DDBJ whole genome shotgun (WGS) entry which is preliminary data.</text>
</comment>
<evidence type="ECO:0000313" key="2">
    <source>
        <dbReference type="EMBL" id="TWB93003.1"/>
    </source>
</evidence>
<gene>
    <name evidence="2" type="ORF">FBZ93_11142</name>
</gene>
<evidence type="ECO:0000256" key="1">
    <source>
        <dbReference type="SAM" id="MobiDB-lite"/>
    </source>
</evidence>
<feature type="region of interest" description="Disordered" evidence="1">
    <location>
        <begin position="1"/>
        <end position="21"/>
    </location>
</feature>
<dbReference type="RefSeq" id="WP_146990047.1">
    <property type="nucleotide sequence ID" value="NZ_VITY01000011.1"/>
</dbReference>
<dbReference type="AlphaFoldDB" id="A0A560LBV1"/>
<accession>A0A560LBV1</accession>
<keyword evidence="3" id="KW-1185">Reference proteome</keyword>
<protein>
    <submittedName>
        <fullName evidence="2">Uncharacterized protein</fullName>
    </submittedName>
</protein>
<dbReference type="OrthoDB" id="8021526at2"/>
<sequence>MAKLPHPAIEPGTSSQAFNMGERAPTIGLLPPKTNNIEIEGTHAKDGKKQPSLRDIPTQDPTIAPALEAEIEVNSIDAISRVTLYESTVQTNEIDSRRALASLYGHNLAHGLLSFVIPRLRHPDVLRPDKHGVLLEHLAQTLKAAPEDQMACEGLAILQQDLRWLILLRQNLNSLIEG</sequence>